<sequence length="487" mass="55398">MSEKHLIPNQTTTETSEQERSDPASGRRRRQSSRLLAGVFAGALALGNPESVESRAVRHEAAQTLLDQHLTAGDILKGESSPTFFDANPDFFRTITLRGDLTHEERRLRTRHLANGVEILQDVELQFYKVQSGDTLGKIRAKLSALPEFSFVKDQLGKLESFNIPARELQEGMWIPIPLENENRYITDEQFARYAAKAVEGMKGDPVYGAYTRDILKEISEGELIATLVAVAKQEAGGRPIGRYELHRWEPRYNVFSFSLFHVLMMGPGLEARRELNKSEGQLYHPQIATRLFIAFLKEKGGNPRELFPITKHPKAFASLYNGTGWREINPNYVRNILRYHKDAQEMLSTLSEKGEPDTRPKIVEVSPPLPSIPEKPSLGPKPKEKPSAPAKEKILITWERIGRQNLTTALREAHFKYIQKMKRPIFRNNRDLHVGAKTVMRYLRRKFGSDTYFPGDEIGIGVDHKGPYMKFRTTRAGKTIEALIRI</sequence>
<dbReference type="AlphaFoldDB" id="A0A1F8GYX6"/>
<reference evidence="2 3" key="1">
    <citation type="journal article" date="2016" name="Nat. Commun.">
        <title>Thousands of microbial genomes shed light on interconnected biogeochemical processes in an aquifer system.</title>
        <authorList>
            <person name="Anantharaman K."/>
            <person name="Brown C.T."/>
            <person name="Hug L.A."/>
            <person name="Sharon I."/>
            <person name="Castelle C.J."/>
            <person name="Probst A.J."/>
            <person name="Thomas B.C."/>
            <person name="Singh A."/>
            <person name="Wilkins M.J."/>
            <person name="Karaoz U."/>
            <person name="Brodie E.L."/>
            <person name="Williams K.H."/>
            <person name="Hubbard S.S."/>
            <person name="Banfield J.F."/>
        </authorList>
    </citation>
    <scope>NUCLEOTIDE SEQUENCE [LARGE SCALE GENOMIC DNA]</scope>
</reference>
<feature type="region of interest" description="Disordered" evidence="1">
    <location>
        <begin position="1"/>
        <end position="31"/>
    </location>
</feature>
<dbReference type="EMBL" id="MGKP01000002">
    <property type="protein sequence ID" value="OGN29836.1"/>
    <property type="molecule type" value="Genomic_DNA"/>
</dbReference>
<accession>A0A1F8GYX6</accession>
<feature type="region of interest" description="Disordered" evidence="1">
    <location>
        <begin position="351"/>
        <end position="390"/>
    </location>
</feature>
<evidence type="ECO:0000313" key="3">
    <source>
        <dbReference type="Proteomes" id="UP000179047"/>
    </source>
</evidence>
<proteinExistence type="predicted"/>
<comment type="caution">
    <text evidence="2">The sequence shown here is derived from an EMBL/GenBank/DDBJ whole genome shotgun (WGS) entry which is preliminary data.</text>
</comment>
<evidence type="ECO:0000313" key="2">
    <source>
        <dbReference type="EMBL" id="OGN29836.1"/>
    </source>
</evidence>
<name>A0A1F8GYX6_9BACT</name>
<protein>
    <submittedName>
        <fullName evidence="2">Uncharacterized protein</fullName>
    </submittedName>
</protein>
<evidence type="ECO:0000256" key="1">
    <source>
        <dbReference type="SAM" id="MobiDB-lite"/>
    </source>
</evidence>
<dbReference type="STRING" id="1802701.A3A33_00925"/>
<dbReference type="Proteomes" id="UP000179047">
    <property type="component" value="Unassembled WGS sequence"/>
</dbReference>
<gene>
    <name evidence="2" type="ORF">A3A33_00925</name>
</gene>
<feature type="compositionally biased region" description="Basic and acidic residues" evidence="1">
    <location>
        <begin position="353"/>
        <end position="363"/>
    </location>
</feature>
<organism evidence="2 3">
    <name type="scientific">Candidatus Yanofskybacteria bacterium RIFCSPLOWO2_01_FULL_49_25</name>
    <dbReference type="NCBI Taxonomy" id="1802701"/>
    <lineage>
        <taxon>Bacteria</taxon>
        <taxon>Candidatus Yanofskyibacteriota</taxon>
    </lineage>
</organism>